<feature type="domain" description="PIK helical" evidence="37">
    <location>
        <begin position="585"/>
        <end position="763"/>
    </location>
</feature>
<comment type="pathway">
    <text evidence="3">Phospholipid metabolism; phosphatidylinositol phosphate biosynthesis.</text>
</comment>
<dbReference type="InterPro" id="IPR018936">
    <property type="entry name" value="PI3/4_kinase_CS"/>
</dbReference>
<evidence type="ECO:0000256" key="13">
    <source>
        <dbReference type="ARBA" id="ARBA00022527"/>
    </source>
</evidence>
<keyword evidence="12" id="KW-0145">Chemotaxis</keyword>
<dbReference type="GO" id="GO:0035005">
    <property type="term" value="F:1-phosphatidylinositol-4-phosphate 3-kinase activity"/>
    <property type="evidence" value="ECO:0007669"/>
    <property type="project" value="UniProtKB-EC"/>
</dbReference>
<dbReference type="InterPro" id="IPR045580">
    <property type="entry name" value="PIK3CG_ABD"/>
</dbReference>
<evidence type="ECO:0000256" key="27">
    <source>
        <dbReference type="ARBA" id="ARBA00029297"/>
    </source>
</evidence>
<dbReference type="GO" id="GO:0043491">
    <property type="term" value="P:phosphatidylinositol 3-kinase/protein kinase B signal transduction"/>
    <property type="evidence" value="ECO:0007669"/>
    <property type="project" value="TreeGrafter"/>
</dbReference>
<dbReference type="InterPro" id="IPR036940">
    <property type="entry name" value="PI3/4_kinase_cat_sf"/>
</dbReference>
<dbReference type="Gene3D" id="3.30.1010.10">
    <property type="entry name" value="Phosphatidylinositol 3-kinase Catalytic Subunit, Chain A, domain 4"/>
    <property type="match status" value="1"/>
</dbReference>
<keyword evidence="24" id="KW-0395">Inflammatory response</keyword>
<dbReference type="Pfam" id="PF00794">
    <property type="entry name" value="PI3K_rbd"/>
    <property type="match status" value="1"/>
</dbReference>
<dbReference type="SUPFAM" id="SSF48371">
    <property type="entry name" value="ARM repeat"/>
    <property type="match status" value="1"/>
</dbReference>
<keyword evidence="17" id="KW-0808">Transferase</keyword>
<evidence type="ECO:0000256" key="24">
    <source>
        <dbReference type="ARBA" id="ARBA00023198"/>
    </source>
</evidence>
<evidence type="ECO:0000256" key="16">
    <source>
        <dbReference type="ARBA" id="ARBA00022657"/>
    </source>
</evidence>
<evidence type="ECO:0000256" key="17">
    <source>
        <dbReference type="ARBA" id="ARBA00022679"/>
    </source>
</evidence>
<comment type="catalytic activity">
    <reaction evidence="27">
        <text>a 1,2-diacyl-sn-glycero-3-phospho-(1D-myo-inositol 4-phosphate) + ATP = a 1,2-diacyl-sn-glycero-3-phospho-(1D-myo-inositol-3,4-bisphosphate) + ADP + H(+)</text>
        <dbReference type="Rhea" id="RHEA:18373"/>
        <dbReference type="ChEBI" id="CHEBI:15378"/>
        <dbReference type="ChEBI" id="CHEBI:30616"/>
        <dbReference type="ChEBI" id="CHEBI:57658"/>
        <dbReference type="ChEBI" id="CHEBI:58178"/>
        <dbReference type="ChEBI" id="CHEBI:456216"/>
        <dbReference type="EC" id="2.7.1.154"/>
    </reaction>
    <physiologicalReaction direction="left-to-right" evidence="27">
        <dbReference type="Rhea" id="RHEA:18374"/>
    </physiologicalReaction>
</comment>
<keyword evidence="20" id="KW-0067">ATP-binding</keyword>
<comment type="subcellular location">
    <subcellularLocation>
        <location evidence="1">Cell membrane</location>
    </subcellularLocation>
    <subcellularLocation>
        <location evidence="2">Cytoplasm</location>
    </subcellularLocation>
</comment>
<dbReference type="InterPro" id="IPR000403">
    <property type="entry name" value="PI3/4_kinase_cat_dom"/>
</dbReference>
<dbReference type="Pfam" id="PF19710">
    <property type="entry name" value="PIK3CG_ABD"/>
    <property type="match status" value="1"/>
</dbReference>
<evidence type="ECO:0000256" key="35">
    <source>
        <dbReference type="SAM" id="MobiDB-lite"/>
    </source>
</evidence>
<evidence type="ECO:0000256" key="3">
    <source>
        <dbReference type="ARBA" id="ARBA00004805"/>
    </source>
</evidence>
<evidence type="ECO:0000256" key="15">
    <source>
        <dbReference type="ARBA" id="ARBA00022583"/>
    </source>
</evidence>
<evidence type="ECO:0000256" key="21">
    <source>
        <dbReference type="ARBA" id="ARBA00022859"/>
    </source>
</evidence>
<comment type="pathway">
    <text evidence="4">Lipid metabolism.</text>
</comment>
<dbReference type="GO" id="GO:0005886">
    <property type="term" value="C:plasma membrane"/>
    <property type="evidence" value="ECO:0007669"/>
    <property type="project" value="UniProtKB-SubCell"/>
</dbReference>
<dbReference type="GO" id="GO:0035022">
    <property type="term" value="P:positive regulation of Rac protein signal transduction"/>
    <property type="evidence" value="ECO:0007669"/>
    <property type="project" value="UniProtKB-ARBA"/>
</dbReference>
<dbReference type="FunFam" id="1.10.1070.11:FF:000010">
    <property type="entry name" value="Phosphatidylinositol 4,5-bisphosphate 3-kinase catalytic subunit gamma isoform"/>
    <property type="match status" value="1"/>
</dbReference>
<feature type="domain" description="PI3K-RBD" evidence="38">
    <location>
        <begin position="253"/>
        <end position="339"/>
    </location>
</feature>
<dbReference type="SUPFAM" id="SSF54236">
    <property type="entry name" value="Ubiquitin-like"/>
    <property type="match status" value="1"/>
</dbReference>
<evidence type="ECO:0000256" key="29">
    <source>
        <dbReference type="ARBA" id="ARBA00063154"/>
    </source>
</evidence>
<dbReference type="InterPro" id="IPR002420">
    <property type="entry name" value="PI3K-type_C2_dom"/>
</dbReference>
<dbReference type="PANTHER" id="PTHR10048">
    <property type="entry name" value="PHOSPHATIDYLINOSITOL KINASE"/>
    <property type="match status" value="1"/>
</dbReference>
<keyword evidence="41" id="KW-1185">Reference proteome</keyword>
<evidence type="ECO:0000256" key="18">
    <source>
        <dbReference type="ARBA" id="ARBA00022741"/>
    </source>
</evidence>
<feature type="region of interest" description="Disordered" evidence="35">
    <location>
        <begin position="569"/>
        <end position="611"/>
    </location>
</feature>
<evidence type="ECO:0000256" key="8">
    <source>
        <dbReference type="ARBA" id="ARBA00012073"/>
    </source>
</evidence>
<dbReference type="FunFam" id="3.30.1010.10:FF:000008">
    <property type="entry name" value="Phosphatidylinositol 4,5-bisphosphate 3-kinase catalytic subunit gamma"/>
    <property type="match status" value="1"/>
</dbReference>
<dbReference type="GO" id="GO:0005524">
    <property type="term" value="F:ATP binding"/>
    <property type="evidence" value="ECO:0007669"/>
    <property type="project" value="UniProtKB-KW"/>
</dbReference>
<organism evidence="40 41">
    <name type="scientific">Salmo trutta</name>
    <name type="common">Brown trout</name>
    <dbReference type="NCBI Taxonomy" id="8032"/>
    <lineage>
        <taxon>Eukaryota</taxon>
        <taxon>Metazoa</taxon>
        <taxon>Chordata</taxon>
        <taxon>Craniata</taxon>
        <taxon>Vertebrata</taxon>
        <taxon>Euteleostomi</taxon>
        <taxon>Actinopterygii</taxon>
        <taxon>Neopterygii</taxon>
        <taxon>Teleostei</taxon>
        <taxon>Protacanthopterygii</taxon>
        <taxon>Salmoniformes</taxon>
        <taxon>Salmonidae</taxon>
        <taxon>Salmoninae</taxon>
        <taxon>Salmo</taxon>
    </lineage>
</organism>
<dbReference type="SMART" id="SM00142">
    <property type="entry name" value="PI3K_C2"/>
    <property type="match status" value="1"/>
</dbReference>
<keyword evidence="21" id="KW-0391">Immunity</keyword>
<feature type="domain" description="PI3K/PI4K catalytic" evidence="36">
    <location>
        <begin position="834"/>
        <end position="1117"/>
    </location>
</feature>
<evidence type="ECO:0000256" key="6">
    <source>
        <dbReference type="ARBA" id="ARBA00012010"/>
    </source>
</evidence>
<dbReference type="GO" id="GO:0004674">
    <property type="term" value="F:protein serine/threonine kinase activity"/>
    <property type="evidence" value="ECO:0007669"/>
    <property type="project" value="UniProtKB-KW"/>
</dbReference>
<dbReference type="PROSITE" id="PS50290">
    <property type="entry name" value="PI3_4_KINASE_3"/>
    <property type="match status" value="1"/>
</dbReference>
<dbReference type="GO" id="GO:0016303">
    <property type="term" value="F:1-phosphatidylinositol-3-kinase activity"/>
    <property type="evidence" value="ECO:0007669"/>
    <property type="project" value="UniProtKB-EC"/>
</dbReference>
<dbReference type="Proteomes" id="UP000472277">
    <property type="component" value="Chromosome 28"/>
</dbReference>
<comment type="catalytic activity">
    <reaction evidence="25">
        <text>a 1,2-diacyl-sn-glycero-3-phospho-(1D-myo-inositol-4,5-bisphosphate) + ATP = a 1,2-diacyl-sn-glycero-3-phospho-(1D-myo-inositol-3,4,5-trisphosphate) + ADP + H(+)</text>
        <dbReference type="Rhea" id="RHEA:21292"/>
        <dbReference type="ChEBI" id="CHEBI:15378"/>
        <dbReference type="ChEBI" id="CHEBI:30616"/>
        <dbReference type="ChEBI" id="CHEBI:57836"/>
        <dbReference type="ChEBI" id="CHEBI:58456"/>
        <dbReference type="ChEBI" id="CHEBI:456216"/>
        <dbReference type="EC" id="2.7.1.153"/>
    </reaction>
    <physiologicalReaction direction="left-to-right" evidence="25">
        <dbReference type="Rhea" id="RHEA:21293"/>
    </physiologicalReaction>
</comment>
<dbReference type="SUPFAM" id="SSF49562">
    <property type="entry name" value="C2 domain (Calcium/lipid-binding domain, CaLB)"/>
    <property type="match status" value="1"/>
</dbReference>
<dbReference type="Gene3D" id="1.10.1070.11">
    <property type="entry name" value="Phosphatidylinositol 3-/4-kinase, catalytic domain"/>
    <property type="match status" value="1"/>
</dbReference>
<dbReference type="PROSITE" id="PS51547">
    <property type="entry name" value="C2_PI3K"/>
    <property type="match status" value="1"/>
</dbReference>
<keyword evidence="16" id="KW-0037">Angiogenesis</keyword>
<dbReference type="GO" id="GO:0016477">
    <property type="term" value="P:cell migration"/>
    <property type="evidence" value="ECO:0007669"/>
    <property type="project" value="TreeGrafter"/>
</dbReference>
<gene>
    <name evidence="40" type="primary">si:rp71-17i16.5</name>
</gene>
<keyword evidence="19" id="KW-0418">Kinase</keyword>
<reference evidence="40" key="2">
    <citation type="submission" date="2025-09" db="UniProtKB">
        <authorList>
            <consortium name="Ensembl"/>
        </authorList>
    </citation>
    <scope>IDENTIFICATION</scope>
</reference>
<evidence type="ECO:0000256" key="11">
    <source>
        <dbReference type="ARBA" id="ARBA00022490"/>
    </source>
</evidence>
<evidence type="ECO:0000256" key="1">
    <source>
        <dbReference type="ARBA" id="ARBA00004236"/>
    </source>
</evidence>
<dbReference type="InterPro" id="IPR000341">
    <property type="entry name" value="PI3K_Ras-bd_dom"/>
</dbReference>
<dbReference type="SMART" id="SM00145">
    <property type="entry name" value="PI3Ka"/>
    <property type="match status" value="1"/>
</dbReference>
<comment type="similarity">
    <text evidence="5">Belongs to the PI3/PI4-kinase family. Type III PI4K subfamily.</text>
</comment>
<dbReference type="GO" id="GO:0005829">
    <property type="term" value="C:cytosol"/>
    <property type="evidence" value="ECO:0007669"/>
    <property type="project" value="UniProtKB-ARBA"/>
</dbReference>
<dbReference type="Gene3D" id="3.10.20.770">
    <property type="match status" value="1"/>
</dbReference>
<dbReference type="GO" id="GO:0001525">
    <property type="term" value="P:angiogenesis"/>
    <property type="evidence" value="ECO:0007669"/>
    <property type="project" value="UniProtKB-KW"/>
</dbReference>
<comment type="catalytic activity">
    <reaction evidence="28">
        <text>L-seryl-[protein] + ATP = O-phospho-L-seryl-[protein] + ADP + H(+)</text>
        <dbReference type="Rhea" id="RHEA:17989"/>
        <dbReference type="Rhea" id="RHEA-COMP:9863"/>
        <dbReference type="Rhea" id="RHEA-COMP:11604"/>
        <dbReference type="ChEBI" id="CHEBI:15378"/>
        <dbReference type="ChEBI" id="CHEBI:29999"/>
        <dbReference type="ChEBI" id="CHEBI:30616"/>
        <dbReference type="ChEBI" id="CHEBI:83421"/>
        <dbReference type="ChEBI" id="CHEBI:456216"/>
        <dbReference type="EC" id="2.7.11.1"/>
    </reaction>
    <physiologicalReaction direction="left-to-right" evidence="28">
        <dbReference type="Rhea" id="RHEA:17990"/>
    </physiologicalReaction>
</comment>
<evidence type="ECO:0000259" key="39">
    <source>
        <dbReference type="PROSITE" id="PS51547"/>
    </source>
</evidence>
<evidence type="ECO:0000256" key="23">
    <source>
        <dbReference type="ARBA" id="ARBA00023136"/>
    </source>
</evidence>
<dbReference type="GO" id="GO:0048015">
    <property type="term" value="P:phosphatidylinositol-mediated signaling"/>
    <property type="evidence" value="ECO:0007669"/>
    <property type="project" value="TreeGrafter"/>
</dbReference>
<dbReference type="GO" id="GO:0005943">
    <property type="term" value="C:phosphatidylinositol 3-kinase complex, class IA"/>
    <property type="evidence" value="ECO:0007669"/>
    <property type="project" value="TreeGrafter"/>
</dbReference>
<evidence type="ECO:0000313" key="41">
    <source>
        <dbReference type="Proteomes" id="UP000472277"/>
    </source>
</evidence>
<keyword evidence="11" id="KW-0963">Cytoplasm</keyword>
<evidence type="ECO:0000256" key="14">
    <source>
        <dbReference type="ARBA" id="ARBA00022553"/>
    </source>
</evidence>
<dbReference type="PROSITE" id="PS51545">
    <property type="entry name" value="PIK_HELICAL"/>
    <property type="match status" value="1"/>
</dbReference>
<comment type="subunit">
    <text evidence="29">Heterodimer of a catalytic subunit PIK3CG and a PIK3R5 or PIK3R6 regulatory subunit. Interacts with GRK2 through the PIK helical domain. Interaction with GRK2 is required for targeting to agonist-occupied receptor. Interacts with PDE3B; regulates PDE3B activity and thereby cAMP levels in cells. Interacts with TPM2. Interacts with EPHA8; regulates integrin-mediated cell adhesion to substrate. Interacts with HRAS; the interaction is required for membrane recruitment and beta-gamma G protein dimer-dependent activation of the PI3K gamma complex PIK3CG:PIK3R6.</text>
</comment>
<dbReference type="GO" id="GO:0005944">
    <property type="term" value="C:phosphatidylinositol 3-kinase complex, class IB"/>
    <property type="evidence" value="ECO:0007669"/>
    <property type="project" value="TreeGrafter"/>
</dbReference>
<dbReference type="InterPro" id="IPR042236">
    <property type="entry name" value="PI3K_accessory_sf"/>
</dbReference>
<protein>
    <recommendedName>
        <fullName evidence="30">Phosphatidylinositol 4,5-bisphosphate 3-kinase catalytic subunit gamma isoform</fullName>
        <ecNumber evidence="8">2.7.1.137</ecNumber>
        <ecNumber evidence="6">2.7.1.153</ecNumber>
        <ecNumber evidence="7">2.7.1.154</ecNumber>
        <ecNumber evidence="9">2.7.11.1</ecNumber>
    </recommendedName>
    <alternativeName>
        <fullName evidence="34">Phosphatidylinositol 4,5-bisphosphate 3-kinase 110 kDa catalytic subunit gamma</fullName>
    </alternativeName>
    <alternativeName>
        <fullName evidence="33">Phosphoinositide-3-kinase catalytic gamma polypeptide</fullName>
    </alternativeName>
    <alternativeName>
        <fullName evidence="31">Serine/threonine protein kinase PIK3CG</fullName>
    </alternativeName>
    <alternativeName>
        <fullName evidence="32">p120-PI3K</fullName>
    </alternativeName>
</protein>
<evidence type="ECO:0000256" key="20">
    <source>
        <dbReference type="ARBA" id="ARBA00022840"/>
    </source>
</evidence>
<keyword evidence="13" id="KW-0723">Serine/threonine-protein kinase</keyword>
<feature type="compositionally biased region" description="Low complexity" evidence="35">
    <location>
        <begin position="569"/>
        <end position="600"/>
    </location>
</feature>
<evidence type="ECO:0000256" key="2">
    <source>
        <dbReference type="ARBA" id="ARBA00004496"/>
    </source>
</evidence>
<evidence type="ECO:0000259" key="38">
    <source>
        <dbReference type="PROSITE" id="PS51546"/>
    </source>
</evidence>
<dbReference type="EC" id="2.7.1.137" evidence="8"/>
<dbReference type="Gene3D" id="2.60.40.150">
    <property type="entry name" value="C2 domain"/>
    <property type="match status" value="1"/>
</dbReference>
<reference evidence="40" key="1">
    <citation type="submission" date="2025-08" db="UniProtKB">
        <authorList>
            <consortium name="Ensembl"/>
        </authorList>
    </citation>
    <scope>IDENTIFICATION</scope>
</reference>
<evidence type="ECO:0000256" key="31">
    <source>
        <dbReference type="ARBA" id="ARBA00076130"/>
    </source>
</evidence>
<evidence type="ECO:0000259" key="36">
    <source>
        <dbReference type="PROSITE" id="PS50290"/>
    </source>
</evidence>
<evidence type="ECO:0000259" key="37">
    <source>
        <dbReference type="PROSITE" id="PS51545"/>
    </source>
</evidence>
<dbReference type="GO" id="GO:0006954">
    <property type="term" value="P:inflammatory response"/>
    <property type="evidence" value="ECO:0007669"/>
    <property type="project" value="UniProtKB-KW"/>
</dbReference>
<keyword evidence="23" id="KW-0472">Membrane</keyword>
<dbReference type="EC" id="2.7.1.154" evidence="7"/>
<dbReference type="Ensembl" id="ENSSTUT00000119465.1">
    <property type="protein sequence ID" value="ENSSTUP00000111631.1"/>
    <property type="gene ID" value="ENSSTUG00000049422.1"/>
</dbReference>
<sequence>MNDASSTMMKPFRLNWVDLKVNMNRPLAIRRTTTISLGDLMATESNSGQGIREYADFATDTSGASCSENSLEFICELRPGKGLQAGERQEKDLVVVRLPAQCSVHQLRLRICMQTQELNCHPDPLSLLDPEKFILLYPKGEDWYEIFDDCQVLRTLDVPWSCDSRGRQVARIVVSPQPDDTEERQSHHRTLVNLIGHDLDTVAANRLGELSFTRRKLASPRQEELRRRDARAYATEPWTTSAPVPKIQEEQFSRKISVTMHHNDVCFSVKVDINITPEGLIKVFRKIMVDHALECESGDMVLKVCGREEFLSGDFPFSDSLWVRQCLKSMQALHLSVVPMAQLDEDTVRAEDWPLVDSFTGLSSSHEELALEGKDVDDILMISLWDCNRKFRVKLLGFDIPQPPGKPPQFIHVEASILYGSKVVTSVCSTPKAFADEVLWNEWLEFDVLLRNLPRGAKLGLTINACTHDSAATKEYKSPSSGLKAPDQQRGKGKLLYFVNLLLIDHRSVLSQGPHTLHMWAYPEMEEEAFTYKADKLSSATNPDVAESMAITFLLDRYSFPVVLPHSTTSPGSCSSPGQSFPSSSPDSSLSDKSLSPIVSDPFARSSSSPVTTDRARLRRFREESVQYASNLPQFLRSVDWLKPSSVQDVHWLLSHWEPPDLDVSVALELLSVDFADERVRKLAVQRLESLSNDEMLKYLLQLVQTLKVEPYHDSFLARFLIQRALRSKRIGHFFFWYLRSEVAGCPFFRQRMAVVLEAYLLGCGQAMLSSFISQVQAVEALHEVASVVKRLYPDKTDLPSTAAQRLQELLRTCNLPSDFQVPFDPRIRAGRILLDRCKVMASKKKPLWLEFSSMDSPCPSGPPVGIIFKQGDDLRQDMLVIQTLVVMDSIWQEKSLDLNLVPYGCISTGYNIGMIEIVRDAVTIAALQRIQGGTTGAFKNDALFEWLKGKCPLQEIHYQAMERFVNSCAGYCVATYVMGIGDRHNDNIMITDQGNLFHIDFGHILGNTKRFLGVSRERVPFVLTPDFLYVMGRIKGQPSLYFQKFRDICTQAYLSLRSHSRLLVTLFSLMLLTGIPELSAAEDMRYLRDALQDDKGEDSARDHFHQQIAKCEELGWTVQANWWIHMLAGIK</sequence>
<dbReference type="GeneTree" id="ENSGT00940000165924"/>
<evidence type="ECO:0000256" key="26">
    <source>
        <dbReference type="ARBA" id="ARBA00023985"/>
    </source>
</evidence>
<dbReference type="InterPro" id="IPR011009">
    <property type="entry name" value="Kinase-like_dom_sf"/>
</dbReference>
<dbReference type="GO" id="GO:0010595">
    <property type="term" value="P:positive regulation of endothelial cell migration"/>
    <property type="evidence" value="ECO:0007669"/>
    <property type="project" value="UniProtKB-ARBA"/>
</dbReference>
<dbReference type="GO" id="GO:0006897">
    <property type="term" value="P:endocytosis"/>
    <property type="evidence" value="ECO:0007669"/>
    <property type="project" value="UniProtKB-KW"/>
</dbReference>
<keyword evidence="10" id="KW-1003">Cell membrane</keyword>
<evidence type="ECO:0000256" key="10">
    <source>
        <dbReference type="ARBA" id="ARBA00022475"/>
    </source>
</evidence>
<keyword evidence="22" id="KW-0443">Lipid metabolism</keyword>
<evidence type="ECO:0000256" key="22">
    <source>
        <dbReference type="ARBA" id="ARBA00023098"/>
    </source>
</evidence>
<dbReference type="InterPro" id="IPR016024">
    <property type="entry name" value="ARM-type_fold"/>
</dbReference>
<evidence type="ECO:0000256" key="32">
    <source>
        <dbReference type="ARBA" id="ARBA00078766"/>
    </source>
</evidence>
<dbReference type="PROSITE" id="PS51546">
    <property type="entry name" value="PI3K_RBD"/>
    <property type="match status" value="1"/>
</dbReference>
<dbReference type="PANTHER" id="PTHR10048:SF99">
    <property type="entry name" value="PHOSPHATIDYLINOSITOL 4,5-BISPHOSPHATE 3-KINASE CATALYTIC SUBUNIT GAMMA ISOFORM"/>
    <property type="match status" value="1"/>
</dbReference>
<dbReference type="Pfam" id="PF00613">
    <property type="entry name" value="PI3Ka"/>
    <property type="match status" value="1"/>
</dbReference>
<keyword evidence="14" id="KW-0597">Phosphoprotein</keyword>
<dbReference type="InParanoid" id="A0A674ETQ8"/>
<dbReference type="GO" id="GO:0003376">
    <property type="term" value="P:sphingosine-1-phosphate receptor signaling pathway"/>
    <property type="evidence" value="ECO:0007669"/>
    <property type="project" value="UniProtKB-ARBA"/>
</dbReference>
<keyword evidence="15" id="KW-0254">Endocytosis</keyword>
<dbReference type="GO" id="GO:0046934">
    <property type="term" value="F:1-phosphatidylinositol-4,5-bisphosphate 3-kinase activity"/>
    <property type="evidence" value="ECO:0007669"/>
    <property type="project" value="UniProtKB-EC"/>
</dbReference>
<evidence type="ECO:0000256" key="33">
    <source>
        <dbReference type="ARBA" id="ARBA00080619"/>
    </source>
</evidence>
<dbReference type="GO" id="GO:0002376">
    <property type="term" value="P:immune system process"/>
    <property type="evidence" value="ECO:0007669"/>
    <property type="project" value="UniProtKB-KW"/>
</dbReference>
<dbReference type="InterPro" id="IPR015433">
    <property type="entry name" value="PI3/4_kinase"/>
</dbReference>
<proteinExistence type="inferred from homology"/>
<dbReference type="Gene3D" id="1.25.40.70">
    <property type="entry name" value="Phosphatidylinositol 3-kinase, accessory domain (PIK)"/>
    <property type="match status" value="1"/>
</dbReference>
<accession>A0A674ETQ8</accession>
<dbReference type="SMART" id="SM00146">
    <property type="entry name" value="PI3Kc"/>
    <property type="match status" value="1"/>
</dbReference>
<comment type="catalytic activity">
    <reaction evidence="26">
        <text>a 1,2-diacyl-sn-glycero-3-phospho-(1D-myo-inositol) + ATP = a 1,2-diacyl-sn-glycero-3-phospho-(1D-myo-inositol-3-phosphate) + ADP + H(+)</text>
        <dbReference type="Rhea" id="RHEA:12709"/>
        <dbReference type="ChEBI" id="CHEBI:15378"/>
        <dbReference type="ChEBI" id="CHEBI:30616"/>
        <dbReference type="ChEBI" id="CHEBI:57880"/>
        <dbReference type="ChEBI" id="CHEBI:58088"/>
        <dbReference type="ChEBI" id="CHEBI:456216"/>
        <dbReference type="EC" id="2.7.1.137"/>
    </reaction>
    <physiologicalReaction direction="left-to-right" evidence="26">
        <dbReference type="Rhea" id="RHEA:12710"/>
    </physiologicalReaction>
</comment>
<feature type="domain" description="C2 PI3K-type" evidence="39">
    <location>
        <begin position="387"/>
        <end position="561"/>
    </location>
</feature>
<dbReference type="Pfam" id="PF00792">
    <property type="entry name" value="PI3K_C2"/>
    <property type="match status" value="1"/>
</dbReference>
<evidence type="ECO:0000256" key="30">
    <source>
        <dbReference type="ARBA" id="ARBA00069069"/>
    </source>
</evidence>
<dbReference type="PROSITE" id="PS00915">
    <property type="entry name" value="PI3_4_KINASE_1"/>
    <property type="match status" value="1"/>
</dbReference>
<dbReference type="EC" id="2.7.1.153" evidence="6"/>
<evidence type="ECO:0000313" key="40">
    <source>
        <dbReference type="Ensembl" id="ENSSTUP00000111631.1"/>
    </source>
</evidence>
<evidence type="ECO:0000256" key="25">
    <source>
        <dbReference type="ARBA" id="ARBA00023981"/>
    </source>
</evidence>
<name>A0A674ETQ8_SALTR</name>
<dbReference type="GO" id="GO:0006935">
    <property type="term" value="P:chemotaxis"/>
    <property type="evidence" value="ECO:0007669"/>
    <property type="project" value="UniProtKB-KW"/>
</dbReference>
<dbReference type="PROSITE" id="PS00916">
    <property type="entry name" value="PI3_4_KINASE_2"/>
    <property type="match status" value="1"/>
</dbReference>
<evidence type="ECO:0000256" key="19">
    <source>
        <dbReference type="ARBA" id="ARBA00022777"/>
    </source>
</evidence>
<dbReference type="FunFam" id="1.25.40.70:FF:000006">
    <property type="entry name" value="Phosphatidylinositol 4,5-bisphosphate 3-kinase catalytic subunit gamma isoform"/>
    <property type="match status" value="1"/>
</dbReference>
<evidence type="ECO:0000256" key="12">
    <source>
        <dbReference type="ARBA" id="ARBA00022500"/>
    </source>
</evidence>
<evidence type="ECO:0000256" key="34">
    <source>
        <dbReference type="ARBA" id="ARBA00083126"/>
    </source>
</evidence>
<dbReference type="AlphaFoldDB" id="A0A674ETQ8"/>
<dbReference type="FunFam" id="2.60.40.150:FF:000087">
    <property type="entry name" value="Phosphatidylinositol 4,5-bisphosphate 3-kinase catalytic subunit gamma isoform"/>
    <property type="match status" value="1"/>
</dbReference>
<evidence type="ECO:0000256" key="5">
    <source>
        <dbReference type="ARBA" id="ARBA00006209"/>
    </source>
</evidence>
<keyword evidence="18" id="KW-0547">Nucleotide-binding</keyword>
<dbReference type="OMA" id="QEIHYNT"/>
<evidence type="ECO:0000256" key="28">
    <source>
        <dbReference type="ARBA" id="ARBA00048977"/>
    </source>
</evidence>
<evidence type="ECO:0000256" key="9">
    <source>
        <dbReference type="ARBA" id="ARBA00012513"/>
    </source>
</evidence>
<dbReference type="Pfam" id="PF00454">
    <property type="entry name" value="PI3_PI4_kinase"/>
    <property type="match status" value="1"/>
</dbReference>
<evidence type="ECO:0000256" key="7">
    <source>
        <dbReference type="ARBA" id="ARBA00012013"/>
    </source>
</evidence>
<dbReference type="InterPro" id="IPR035892">
    <property type="entry name" value="C2_domain_sf"/>
</dbReference>
<evidence type="ECO:0000256" key="4">
    <source>
        <dbReference type="ARBA" id="ARBA00005189"/>
    </source>
</evidence>
<dbReference type="SMART" id="SM00144">
    <property type="entry name" value="PI3K_rbd"/>
    <property type="match status" value="1"/>
</dbReference>
<dbReference type="InterPro" id="IPR001263">
    <property type="entry name" value="PI3K_accessory_dom"/>
</dbReference>
<dbReference type="SUPFAM" id="SSF56112">
    <property type="entry name" value="Protein kinase-like (PK-like)"/>
    <property type="match status" value="1"/>
</dbReference>
<dbReference type="InterPro" id="IPR029071">
    <property type="entry name" value="Ubiquitin-like_domsf"/>
</dbReference>
<dbReference type="EC" id="2.7.11.1" evidence="9"/>